<keyword evidence="2" id="KW-1185">Reference proteome</keyword>
<gene>
    <name evidence="1" type="ORF">QAD02_009724</name>
</gene>
<sequence>MERGKTGGGRGKNKIAPHPSDFIALGTKNSRDVPDPKRPGPNLTKAPTVSSATVNDRKKEGSTIQSHIPAKKPKLATLPTAPARPTVSYTEAWEVIAIDCDPADLVPSVLEANDSDDAEKLMGLVCGAIKALKNTKWKPDPVICMGLLYLVKIRPSIFSHHCILHALASLLKRDQSHNFKNKGNPLVPVLVCNLLMRGFHDKKEWPDVFIKIYIEDALGERVWVDNEECKGFVDNVLTGFNTRVPPKSVLQPELSVMTPRDCNSPSILLDDEDSATSLIQISGDKEKLDLPVIPRYTHCPEVVENIVLEVVKEQLNRRQPETITRNFLKLLSTACGFVEMRNLVVPKLEMWLHNPKLMRPAQELLSYVCYNCTTHTQRDVEVISQLVKMRLKTKAVINLYLNGVKELIGLHPENLSTILKHTIYNELSNARNPNNMPMISVIFQNAPDASAKLLAEIFQDLLLNREDYLRPLRALLREIVRVCRHDINLLILSRTLMTARMEVIQQLAAFEFKDRMFASVIDLLCLCMFLAISPQVKEAALLNQRGDKKDVGLLHQFQSLVATLQHETITWLQSSATQIYGVGKIELLHAFHKIMMLEVPEQYYKPDNFPPDTERAFYMRMVSEVPLLESTLIKLIVVGFSKENGITHQEMLELADQLIRRAAMSSTETFPLLRVDNIDIIELVFNLCTYQPPPSINIPVGYVPPTLAISNLYWKSWIMLLILSAHNPATIGALAWERYPILRVLMEMCITNHFSYPPPTMALPEIVEEERAKELRLEALEKQQILQYESYLAAASTRVQISEQNSLLLSQLITMDPAGIARRPPQLVLDQIQSLNTTHKLGHLLCRSRRPDFLLDIIQRQQSSSSQNMPWLAGLVQNSEGSLSQLPVQCLCEFLLSSNVGVADRQSRQQQLLAHLQTLLTDPLQDSQHAYEVLEYFLRRLSSQTTSGRLQAITGLKLVLNTINIEDENMEVEGEMESEAWLLRKLPSIPHFLAVKSMVSKALRNACLVENNPSLIQAYISYLAVHTADDELSELTNLVNELSQLIVERNTIVAAILPQPDSDSLQCKQTLYAFLSIFCNYLNKARAPRQDGARVTWSENQDLILVEWSTGEECLMNILVVNAMIILLTYDQIEDDELFRQLLETWFPTDHNPPTAFLVDTGEEALLIPDWLQLRIIRSNIPRLVDAALRDLAPYQLVLFIQSFGVPVEAMTKLLHLLDHAVQIDPQSVTNHVLDKTYMAQLVQILHNRGASGGLVFLQHLQLQAPPQYEDKPPMQCAALEKLPPCAQLLKRGASVQLSSTGAKTDVPNLINQLFIEKLAPLQKSEAYRRLQKILAKELHRFGADNERGVIMLAVKHILSILDSIQVKEFLGALVQIPQYSCTLFRLILLPLKKPNSCIKTLELARGMCATLITLIGNVDAPVLSILRDFVKSNVSPLSRNGKQLDAHMANLHPYAVLVSTAPLQLEFAGRSLMESYLRREQSDVLVEAMARLLVADCEEGAIKPRTGLLIDWLATIEPELIGTCSNLQIRLLFGKGRVYVRIDDESVVSSHSCRPYLLTLLTHGASWGTLHKCVFHLLLQCYEGYDPKAVLDFLWALTCNPKLWQGREKYSNKNDMPENILLLSQEQLLVLVMYLIEEAVILCERQNRKIAIAQMETRLDLLICCCSGEDELTLAVVKHLADQMMNRNDSHADMSHQFLLLLYMKVPKVICYLSTLQAKKMVENAHISDWTGSVLDCMSHTLLTALSAMPRQKSWGSKSRELELCARKMAAVHPILVLRQLPLLAVSLAGCGDLEFNQFRSGHHLSLFQQVLSLLELLQPYLFDEEHQKGLEDTLDNFFVCFKNYYTIDDLTSLLNKFALLLQAYVEHGEQRALKYLQKHFHTLHDLKGHHVALESLRFLVSGIPIPREGDNGETVLITNAFRRNAASPPPQLWQETLSTLSKLQGDDVFNALQEIEHLSSRKPTILEPIIDNIADLLVSPQGNIRTLSHTLIARALKHRPHPNLGVLSAFQRCLDSSRADILMSALDKLPDYVLCMQEYALPLMQKVFELGVNSNVNTIPYINKSISLLNTQKGC</sequence>
<proteinExistence type="predicted"/>
<reference evidence="1" key="1">
    <citation type="submission" date="2023-04" db="EMBL/GenBank/DDBJ databases">
        <title>A chromosome-level genome assembly of the parasitoid wasp Eretmocerus hayati.</title>
        <authorList>
            <person name="Zhong Y."/>
            <person name="Liu S."/>
            <person name="Liu Y."/>
        </authorList>
    </citation>
    <scope>NUCLEOTIDE SEQUENCE</scope>
    <source>
        <strain evidence="1">ZJU_SS_LIU_2023</strain>
    </source>
</reference>
<evidence type="ECO:0000313" key="2">
    <source>
        <dbReference type="Proteomes" id="UP001239111"/>
    </source>
</evidence>
<dbReference type="Proteomes" id="UP001239111">
    <property type="component" value="Chromosome 4"/>
</dbReference>
<organism evidence="1 2">
    <name type="scientific">Eretmocerus hayati</name>
    <dbReference type="NCBI Taxonomy" id="131215"/>
    <lineage>
        <taxon>Eukaryota</taxon>
        <taxon>Metazoa</taxon>
        <taxon>Ecdysozoa</taxon>
        <taxon>Arthropoda</taxon>
        <taxon>Hexapoda</taxon>
        <taxon>Insecta</taxon>
        <taxon>Pterygota</taxon>
        <taxon>Neoptera</taxon>
        <taxon>Endopterygota</taxon>
        <taxon>Hymenoptera</taxon>
        <taxon>Apocrita</taxon>
        <taxon>Proctotrupomorpha</taxon>
        <taxon>Chalcidoidea</taxon>
        <taxon>Aphelinidae</taxon>
        <taxon>Aphelininae</taxon>
        <taxon>Eretmocerus</taxon>
    </lineage>
</organism>
<accession>A0ACC2NAH9</accession>
<dbReference type="EMBL" id="CM056744">
    <property type="protein sequence ID" value="KAJ8668061.1"/>
    <property type="molecule type" value="Genomic_DNA"/>
</dbReference>
<comment type="caution">
    <text evidence="1">The sequence shown here is derived from an EMBL/GenBank/DDBJ whole genome shotgun (WGS) entry which is preliminary data.</text>
</comment>
<protein>
    <submittedName>
        <fullName evidence="1">Uncharacterized protein</fullName>
    </submittedName>
</protein>
<name>A0ACC2NAH9_9HYME</name>
<evidence type="ECO:0000313" key="1">
    <source>
        <dbReference type="EMBL" id="KAJ8668061.1"/>
    </source>
</evidence>